<dbReference type="OrthoDB" id="430637at2759"/>
<dbReference type="GO" id="GO:0005484">
    <property type="term" value="F:SNAP receptor activity"/>
    <property type="evidence" value="ECO:0007669"/>
    <property type="project" value="TreeGrafter"/>
</dbReference>
<evidence type="ECO:0000259" key="10">
    <source>
        <dbReference type="SMART" id="SM00397"/>
    </source>
</evidence>
<name>A0A8J5XMK9_DIALT</name>
<dbReference type="Pfam" id="PF12352">
    <property type="entry name" value="V-SNARE_C"/>
    <property type="match status" value="1"/>
</dbReference>
<sequence length="113" mass="12496">MQNEPGTLRASLLTDDHLLQVTSSRLQQTEQMCAESEAMGASILGELRGQREQLTSARDTLSGAQQDLAAGQTTIRRMLARTLADRLILAFIVVMLLALIGLILWYEFAGKRH</sequence>
<dbReference type="GO" id="GO:0012507">
    <property type="term" value="C:ER to Golgi transport vesicle membrane"/>
    <property type="evidence" value="ECO:0007669"/>
    <property type="project" value="TreeGrafter"/>
</dbReference>
<reference evidence="11" key="1">
    <citation type="submission" date="2021-05" db="EMBL/GenBank/DDBJ databases">
        <title>The genome of the haptophyte Pavlova lutheri (Diacronema luteri, Pavlovales) - a model for lipid biosynthesis in eukaryotic algae.</title>
        <authorList>
            <person name="Hulatt C.J."/>
            <person name="Posewitz M.C."/>
        </authorList>
    </citation>
    <scope>NUCLEOTIDE SEQUENCE</scope>
    <source>
        <strain evidence="11">NIVA-4/92</strain>
    </source>
</reference>
<evidence type="ECO:0000313" key="12">
    <source>
        <dbReference type="Proteomes" id="UP000751190"/>
    </source>
</evidence>
<dbReference type="SMART" id="SM00397">
    <property type="entry name" value="t_SNARE"/>
    <property type="match status" value="1"/>
</dbReference>
<dbReference type="GO" id="GO:0005789">
    <property type="term" value="C:endoplasmic reticulum membrane"/>
    <property type="evidence" value="ECO:0007669"/>
    <property type="project" value="TreeGrafter"/>
</dbReference>
<dbReference type="Gene3D" id="1.20.5.110">
    <property type="match status" value="1"/>
</dbReference>
<evidence type="ECO:0000256" key="7">
    <source>
        <dbReference type="ARBA" id="ARBA00023054"/>
    </source>
</evidence>
<dbReference type="EMBL" id="JAGTXO010000024">
    <property type="protein sequence ID" value="KAG8461815.1"/>
    <property type="molecule type" value="Genomic_DNA"/>
</dbReference>
<dbReference type="Proteomes" id="UP000751190">
    <property type="component" value="Unassembled WGS sequence"/>
</dbReference>
<evidence type="ECO:0000256" key="9">
    <source>
        <dbReference type="SAM" id="Phobius"/>
    </source>
</evidence>
<keyword evidence="4 9" id="KW-0812">Transmembrane</keyword>
<dbReference type="SUPFAM" id="SSF58038">
    <property type="entry name" value="SNARE fusion complex"/>
    <property type="match status" value="1"/>
</dbReference>
<dbReference type="AlphaFoldDB" id="A0A8J5XMK9"/>
<keyword evidence="8 9" id="KW-0472">Membrane</keyword>
<gene>
    <name evidence="11" type="ORF">KFE25_001433</name>
</gene>
<evidence type="ECO:0000256" key="4">
    <source>
        <dbReference type="ARBA" id="ARBA00022692"/>
    </source>
</evidence>
<keyword evidence="3" id="KW-0813">Transport</keyword>
<keyword evidence="5" id="KW-0653">Protein transport</keyword>
<accession>A0A8J5XMK9</accession>
<protein>
    <recommendedName>
        <fullName evidence="10">t-SNARE coiled-coil homology domain-containing protein</fullName>
    </recommendedName>
</protein>
<dbReference type="GO" id="GO:0031902">
    <property type="term" value="C:late endosome membrane"/>
    <property type="evidence" value="ECO:0007669"/>
    <property type="project" value="TreeGrafter"/>
</dbReference>
<evidence type="ECO:0000256" key="1">
    <source>
        <dbReference type="ARBA" id="ARBA00004211"/>
    </source>
</evidence>
<dbReference type="GO" id="GO:0000149">
    <property type="term" value="F:SNARE binding"/>
    <property type="evidence" value="ECO:0007669"/>
    <property type="project" value="TreeGrafter"/>
</dbReference>
<dbReference type="GO" id="GO:0031201">
    <property type="term" value="C:SNARE complex"/>
    <property type="evidence" value="ECO:0007669"/>
    <property type="project" value="TreeGrafter"/>
</dbReference>
<dbReference type="GO" id="GO:0015031">
    <property type="term" value="P:protein transport"/>
    <property type="evidence" value="ECO:0007669"/>
    <property type="project" value="UniProtKB-KW"/>
</dbReference>
<evidence type="ECO:0000256" key="3">
    <source>
        <dbReference type="ARBA" id="ARBA00022448"/>
    </source>
</evidence>
<feature type="domain" description="T-SNARE coiled-coil homology" evidence="10">
    <location>
        <begin position="11"/>
        <end position="78"/>
    </location>
</feature>
<evidence type="ECO:0000256" key="5">
    <source>
        <dbReference type="ARBA" id="ARBA00022927"/>
    </source>
</evidence>
<feature type="transmembrane region" description="Helical" evidence="9">
    <location>
        <begin position="87"/>
        <end position="106"/>
    </location>
</feature>
<dbReference type="PANTHER" id="PTHR21230">
    <property type="entry name" value="VESICLE TRANSPORT V-SNARE PROTEIN VTI1-RELATED"/>
    <property type="match status" value="1"/>
</dbReference>
<dbReference type="GO" id="GO:0006906">
    <property type="term" value="P:vesicle fusion"/>
    <property type="evidence" value="ECO:0007669"/>
    <property type="project" value="TreeGrafter"/>
</dbReference>
<evidence type="ECO:0000256" key="2">
    <source>
        <dbReference type="ARBA" id="ARBA00006108"/>
    </source>
</evidence>
<dbReference type="GO" id="GO:0005794">
    <property type="term" value="C:Golgi apparatus"/>
    <property type="evidence" value="ECO:0007669"/>
    <property type="project" value="TreeGrafter"/>
</dbReference>
<evidence type="ECO:0000256" key="6">
    <source>
        <dbReference type="ARBA" id="ARBA00022989"/>
    </source>
</evidence>
<dbReference type="OMA" id="CAESEAM"/>
<keyword evidence="7" id="KW-0175">Coiled coil</keyword>
<comment type="subcellular location">
    <subcellularLocation>
        <location evidence="1">Membrane</location>
        <topology evidence="1">Single-pass type IV membrane protein</topology>
    </subcellularLocation>
</comment>
<dbReference type="PANTHER" id="PTHR21230:SF26">
    <property type="entry name" value="VESICLE TRANSPORT THROUGH INTERACTION WITH T-SNARES HOMOLOG 1A"/>
    <property type="match status" value="1"/>
</dbReference>
<dbReference type="FunFam" id="1.20.5.110:FF:000002">
    <property type="entry name" value="Vesicle transport through interaction with t-SNAREsB"/>
    <property type="match status" value="1"/>
</dbReference>
<comment type="similarity">
    <text evidence="2">Belongs to the VTI1 family.</text>
</comment>
<keyword evidence="6 9" id="KW-1133">Transmembrane helix</keyword>
<dbReference type="InterPro" id="IPR000727">
    <property type="entry name" value="T_SNARE_dom"/>
</dbReference>
<organism evidence="11 12">
    <name type="scientific">Diacronema lutheri</name>
    <name type="common">Unicellular marine alga</name>
    <name type="synonym">Monochrysis lutheri</name>
    <dbReference type="NCBI Taxonomy" id="2081491"/>
    <lineage>
        <taxon>Eukaryota</taxon>
        <taxon>Haptista</taxon>
        <taxon>Haptophyta</taxon>
        <taxon>Pavlovophyceae</taxon>
        <taxon>Pavlovales</taxon>
        <taxon>Pavlovaceae</taxon>
        <taxon>Diacronema</taxon>
    </lineage>
</organism>
<evidence type="ECO:0000313" key="11">
    <source>
        <dbReference type="EMBL" id="KAG8461815.1"/>
    </source>
</evidence>
<evidence type="ECO:0000256" key="8">
    <source>
        <dbReference type="ARBA" id="ARBA00023136"/>
    </source>
</evidence>
<proteinExistence type="inferred from homology"/>
<keyword evidence="12" id="KW-1185">Reference proteome</keyword>
<comment type="caution">
    <text evidence="11">The sequence shown here is derived from an EMBL/GenBank/DDBJ whole genome shotgun (WGS) entry which is preliminary data.</text>
</comment>